<protein>
    <submittedName>
        <fullName evidence="3">Uncharacterized protein</fullName>
    </submittedName>
</protein>
<organism evidence="3 4">
    <name type="scientific">Cinara cedri</name>
    <dbReference type="NCBI Taxonomy" id="506608"/>
    <lineage>
        <taxon>Eukaryota</taxon>
        <taxon>Metazoa</taxon>
        <taxon>Ecdysozoa</taxon>
        <taxon>Arthropoda</taxon>
        <taxon>Hexapoda</taxon>
        <taxon>Insecta</taxon>
        <taxon>Pterygota</taxon>
        <taxon>Neoptera</taxon>
        <taxon>Paraneoptera</taxon>
        <taxon>Hemiptera</taxon>
        <taxon>Sternorrhyncha</taxon>
        <taxon>Aphidomorpha</taxon>
        <taxon>Aphidoidea</taxon>
        <taxon>Aphididae</taxon>
        <taxon>Lachninae</taxon>
        <taxon>Cinara</taxon>
    </lineage>
</organism>
<gene>
    <name evidence="3" type="ORF">CINCED_3A014586</name>
</gene>
<accession>A0A5E4MRI8</accession>
<feature type="region of interest" description="Disordered" evidence="1">
    <location>
        <begin position="29"/>
        <end position="49"/>
    </location>
</feature>
<reference evidence="3 4" key="1">
    <citation type="submission" date="2019-08" db="EMBL/GenBank/DDBJ databases">
        <authorList>
            <person name="Alioto T."/>
            <person name="Alioto T."/>
            <person name="Gomez Garrido J."/>
        </authorList>
    </citation>
    <scope>NUCLEOTIDE SEQUENCE [LARGE SCALE GENOMIC DNA]</scope>
</reference>
<evidence type="ECO:0000256" key="1">
    <source>
        <dbReference type="SAM" id="MobiDB-lite"/>
    </source>
</evidence>
<dbReference type="AlphaFoldDB" id="A0A5E4MRI8"/>
<feature type="signal peptide" evidence="2">
    <location>
        <begin position="1"/>
        <end position="28"/>
    </location>
</feature>
<dbReference type="Proteomes" id="UP000325440">
    <property type="component" value="Unassembled WGS sequence"/>
</dbReference>
<name>A0A5E4MRI8_9HEMI</name>
<proteinExistence type="predicted"/>
<evidence type="ECO:0000313" key="4">
    <source>
        <dbReference type="Proteomes" id="UP000325440"/>
    </source>
</evidence>
<evidence type="ECO:0000256" key="2">
    <source>
        <dbReference type="SAM" id="SignalP"/>
    </source>
</evidence>
<keyword evidence="2" id="KW-0732">Signal</keyword>
<evidence type="ECO:0000313" key="3">
    <source>
        <dbReference type="EMBL" id="VVC32962.1"/>
    </source>
</evidence>
<dbReference type="EMBL" id="CABPRJ010000961">
    <property type="protein sequence ID" value="VVC32962.1"/>
    <property type="molecule type" value="Genomic_DNA"/>
</dbReference>
<sequence>MADGWPAVAVVLFACAAAPLLLSAPAEGGSGVTAAAADDDGPRPQPSASSWCLKKECKCADVASADRPSDDNDDAQRPVSVRCTYTGEKCLSHTFLPM</sequence>
<feature type="chain" id="PRO_5023051358" evidence="2">
    <location>
        <begin position="29"/>
        <end position="98"/>
    </location>
</feature>
<keyword evidence="4" id="KW-1185">Reference proteome</keyword>